<evidence type="ECO:0000259" key="3">
    <source>
        <dbReference type="PROSITE" id="PS50026"/>
    </source>
</evidence>
<feature type="transmembrane region" description="Helical" evidence="2">
    <location>
        <begin position="7"/>
        <end position="27"/>
    </location>
</feature>
<dbReference type="InterPro" id="IPR014756">
    <property type="entry name" value="Ig_E-set"/>
</dbReference>
<dbReference type="PROSITE" id="PS00022">
    <property type="entry name" value="EGF_1"/>
    <property type="match status" value="1"/>
</dbReference>
<keyword evidence="2" id="KW-1133">Transmembrane helix</keyword>
<keyword evidence="2" id="KW-0472">Membrane</keyword>
<protein>
    <submittedName>
        <fullName evidence="4">EGF-like domain-containing protein</fullName>
    </submittedName>
</protein>
<proteinExistence type="predicted"/>
<dbReference type="Pfam" id="PF01833">
    <property type="entry name" value="TIG"/>
    <property type="match status" value="2"/>
</dbReference>
<dbReference type="AlphaFoldDB" id="F4PQC3"/>
<evidence type="ECO:0000313" key="5">
    <source>
        <dbReference type="Proteomes" id="UP000007797"/>
    </source>
</evidence>
<dbReference type="InterPro" id="IPR000742">
    <property type="entry name" value="EGF"/>
</dbReference>
<feature type="disulfide bond" evidence="1">
    <location>
        <begin position="940"/>
        <end position="950"/>
    </location>
</feature>
<dbReference type="PROSITE" id="PS50026">
    <property type="entry name" value="EGF_3"/>
    <property type="match status" value="1"/>
</dbReference>
<feature type="domain" description="EGF-like" evidence="3">
    <location>
        <begin position="936"/>
        <end position="969"/>
    </location>
</feature>
<gene>
    <name evidence="4" type="ORF">DFA_04716</name>
</gene>
<feature type="transmembrane region" description="Helical" evidence="2">
    <location>
        <begin position="1218"/>
        <end position="1240"/>
    </location>
</feature>
<dbReference type="Proteomes" id="UP000007797">
    <property type="component" value="Unassembled WGS sequence"/>
</dbReference>
<dbReference type="EMBL" id="GL883009">
    <property type="protein sequence ID" value="EGG22586.1"/>
    <property type="molecule type" value="Genomic_DNA"/>
</dbReference>
<keyword evidence="1" id="KW-0245">EGF-like domain</keyword>
<dbReference type="RefSeq" id="XP_004360437.1">
    <property type="nucleotide sequence ID" value="XM_004360380.1"/>
</dbReference>
<dbReference type="CDD" id="cd00055">
    <property type="entry name" value="EGF_Lam"/>
    <property type="match status" value="1"/>
</dbReference>
<feature type="disulfide bond" evidence="1">
    <location>
        <begin position="959"/>
        <end position="968"/>
    </location>
</feature>
<sequence length="1266" mass="138812">MMVFFNINGINTITLFVFYLFSYFLLFSGQNGQYLVNADLILNPVNGHYYENFTDYSLWKNFAAAQTFLSSYLEYQFVSDNFFVGNSFSMYTGISDQASEGTYRYLDGPEMGDLVYTMHDDLCHTFCPWEKDKPSMDTTLNAVTFGSQIGYSGTLYNGKKTLRAQAETGNAAYLCEYNDPNEIQVIGRVPTRGGMVTIKNAPTNSEISFQNVNGSTPLSCIKTVQVNPSSISCTIGSGVGTGSYRLLLKPPGDIDWTTTKAHLFYQTPYIISLIPPIDAGGVVTIIGENFGITMTGLEVQVGPPVLVEGVRIGVPCQNIGMINFHQYITCTVTGFKDPYPVFVNVNGNPHLTYHQTIYSRTQQEFYGMYEDHGIDVMYPFFKTSTSGGDIPGIQTYVKNEVNRQELWSWLPTYSTCIIFSNSTYFWIPVLYTAGGVWKEYMTNNVITPFYDSQYTPPAVNDTLPVLYGLDYNRIAGSNPVFGTSLKRCNMGAYVPIPPKLPVNYIVRVATTGGDMEIPMRNLGSFPGCVVTGNGAYLPCATDAIRKLLYTTAPPTVGGTNAYIYTNIWGNGNINFNVAAIQPSITTLSNVNTTGGTVVVAGDNFFNSPAQVVLKIGSTTYPVTFTTDHKVLSFQIGPGAGSIPISLTVGGQATIPDKTPFFYARPGITRLYPAIFEQESTSITVKGYNFAPSYTNLIDFNDGTSCQQYDTQDYGTIICTTPSTFTPGVKEASVSVQGIGSGETFKFVVYQNPIILSIVSPPVMGGVVSIIGSGLANIDPLGGNLNGTVTIQTKQGQNYTVLIQDSCTTSTDTLLVCPVNAGTGIGHNLTIEFNYDGGFARNTTKEFSYQPPSIDQCSPIVQGKSGLISIIGNNIVNQNLTIQIADSNCEIKSVIAPTKAMCLFNGLPPPPQNGSGMPVNVTVDGLTTVRSIYFYTQIKQCPGNCSEHGICDVSTGQCTCDYEWDGISCNEFTPISMGGNVTFEISDTSGGTTIRTPTSSFNVAITHIREKDIDGNIIKVVKMTDVIWKNVITNATDDHGNPVIYLSGRFPNEDVILSFKITLYSNPTTIIFANQNMSIWANSIKYNIELTGWHFDSLLNNIELIYLSQHKITACSSDTSTVSETWYEIYTGEAIMKARFSDRMWVDDGIVKSQLVGIPLKDPLYSDIIYPPGELPEDYSNLLISITIPYFSERVEIDPNFGSLLRDDEGCDNEQKWKLPVIVTMSIVGAAALVALTAWVLKKKFMRIRLLEFKLKRLSSKSSSPKN</sequence>
<dbReference type="SUPFAM" id="SSF81296">
    <property type="entry name" value="E set domains"/>
    <property type="match status" value="1"/>
</dbReference>
<dbReference type="GeneID" id="14874281"/>
<keyword evidence="5" id="KW-1185">Reference proteome</keyword>
<dbReference type="Pfam" id="PF23106">
    <property type="entry name" value="EGF_Teneurin"/>
    <property type="match status" value="1"/>
</dbReference>
<keyword evidence="2" id="KW-0812">Transmembrane</keyword>
<evidence type="ECO:0000313" key="4">
    <source>
        <dbReference type="EMBL" id="EGG22586.1"/>
    </source>
</evidence>
<keyword evidence="1" id="KW-1015">Disulfide bond</keyword>
<organism evidence="4 5">
    <name type="scientific">Cavenderia fasciculata</name>
    <name type="common">Slime mold</name>
    <name type="synonym">Dictyostelium fasciculatum</name>
    <dbReference type="NCBI Taxonomy" id="261658"/>
    <lineage>
        <taxon>Eukaryota</taxon>
        <taxon>Amoebozoa</taxon>
        <taxon>Evosea</taxon>
        <taxon>Eumycetozoa</taxon>
        <taxon>Dictyostelia</taxon>
        <taxon>Acytosteliales</taxon>
        <taxon>Cavenderiaceae</taxon>
        <taxon>Cavenderia</taxon>
    </lineage>
</organism>
<evidence type="ECO:0000256" key="1">
    <source>
        <dbReference type="PROSITE-ProRule" id="PRU00076"/>
    </source>
</evidence>
<accession>F4PQC3</accession>
<dbReference type="PANTHER" id="PTHR31378">
    <property type="entry name" value="EGF-LIKE DOMAIN-CONTAINING PROTEIN-RELATED-RELATED"/>
    <property type="match status" value="1"/>
</dbReference>
<dbReference type="KEGG" id="dfa:DFA_04716"/>
<evidence type="ECO:0000256" key="2">
    <source>
        <dbReference type="SAM" id="Phobius"/>
    </source>
</evidence>
<dbReference type="OrthoDB" id="21152at2759"/>
<name>F4PQC3_CACFS</name>
<reference evidence="5" key="1">
    <citation type="journal article" date="2011" name="Genome Res.">
        <title>Phylogeny-wide analysis of social amoeba genomes highlights ancient origins for complex intercellular communication.</title>
        <authorList>
            <person name="Heidel A.J."/>
            <person name="Lawal H.M."/>
            <person name="Felder M."/>
            <person name="Schilde C."/>
            <person name="Helps N.R."/>
            <person name="Tunggal B."/>
            <person name="Rivero F."/>
            <person name="John U."/>
            <person name="Schleicher M."/>
            <person name="Eichinger L."/>
            <person name="Platzer M."/>
            <person name="Noegel A.A."/>
            <person name="Schaap P."/>
            <person name="Gloeckner G."/>
        </authorList>
    </citation>
    <scope>NUCLEOTIDE SEQUENCE [LARGE SCALE GENOMIC DNA]</scope>
    <source>
        <strain evidence="5">SH3</strain>
    </source>
</reference>
<dbReference type="InterPro" id="IPR002909">
    <property type="entry name" value="IPT_dom"/>
</dbReference>
<comment type="caution">
    <text evidence="1">Lacks conserved residue(s) required for the propagation of feature annotation.</text>
</comment>
<dbReference type="InterPro" id="IPR002049">
    <property type="entry name" value="LE_dom"/>
</dbReference>